<dbReference type="EMBL" id="AHBW01000061">
    <property type="protein sequence ID" value="EHK80868.1"/>
    <property type="molecule type" value="Genomic_DNA"/>
</dbReference>
<name>H0JXH3_9NOCA</name>
<dbReference type="RefSeq" id="WP_006554351.1">
    <property type="nucleotide sequence ID" value="NZ_AHBW01000061.1"/>
</dbReference>
<reference evidence="1 2" key="1">
    <citation type="submission" date="2011-12" db="EMBL/GenBank/DDBJ databases">
        <authorList>
            <person name="Kriszt B."/>
            <person name="Tancsics A."/>
            <person name="Cserhati M."/>
            <person name="Toth A."/>
            <person name="Nagy I."/>
            <person name="Horvath B."/>
            <person name="Tamura T."/>
            <person name="Kukolya J."/>
            <person name="Szoboszlay S."/>
        </authorList>
    </citation>
    <scope>NUCLEOTIDE SEQUENCE [LARGE SCALE GENOMIC DNA]</scope>
    <source>
        <strain evidence="1 2">AK37</strain>
    </source>
</reference>
<dbReference type="AlphaFoldDB" id="H0JXH3"/>
<evidence type="ECO:0000313" key="2">
    <source>
        <dbReference type="Proteomes" id="UP000005064"/>
    </source>
</evidence>
<gene>
    <name evidence="1" type="ORF">AK37_22251</name>
</gene>
<accession>H0JXH3</accession>
<proteinExistence type="predicted"/>
<protein>
    <submittedName>
        <fullName evidence="1">Uncharacterized protein</fullName>
    </submittedName>
</protein>
<evidence type="ECO:0000313" key="1">
    <source>
        <dbReference type="EMBL" id="EHK80868.1"/>
    </source>
</evidence>
<comment type="caution">
    <text evidence="1">The sequence shown here is derived from an EMBL/GenBank/DDBJ whole genome shotgun (WGS) entry which is preliminary data.</text>
</comment>
<sequence length="89" mass="9635">MTAPNRREYPVSSVVIEELLSDALVKIDEINQRIGEGENVSAAAILSTYIAAFNKLEMGLRSAVCDSVSRECTAAGTEDDVDTALEFPR</sequence>
<dbReference type="PATRIC" id="fig|1114960.4.peg.4540"/>
<organism evidence="1 2">
    <name type="scientific">Rhodococcus pyridinivorans AK37</name>
    <dbReference type="NCBI Taxonomy" id="1114960"/>
    <lineage>
        <taxon>Bacteria</taxon>
        <taxon>Bacillati</taxon>
        <taxon>Actinomycetota</taxon>
        <taxon>Actinomycetes</taxon>
        <taxon>Mycobacteriales</taxon>
        <taxon>Nocardiaceae</taxon>
        <taxon>Rhodococcus</taxon>
    </lineage>
</organism>
<dbReference type="Proteomes" id="UP000005064">
    <property type="component" value="Unassembled WGS sequence"/>
</dbReference>